<gene>
    <name evidence="1" type="ORF">Xbed_01849</name>
</gene>
<keyword evidence="2" id="KW-1185">Reference proteome</keyword>
<reference evidence="1 2" key="1">
    <citation type="submission" date="2017-01" db="EMBL/GenBank/DDBJ databases">
        <title>Deconstructing symbiosis and pathogenesis requirements using a combined genomic-metabolomic approach.</title>
        <authorList>
            <person name="Tobias N.J."/>
            <person name="Wolff H."/>
            <person name="Djahanschiri B."/>
            <person name="Ebersberger I."/>
            <person name="Bode H.B."/>
        </authorList>
    </citation>
    <scope>NUCLEOTIDE SEQUENCE [LARGE SCALE GENOMIC DNA]</scope>
    <source>
        <strain evidence="1 2">DSM 4764</strain>
    </source>
</reference>
<proteinExistence type="predicted"/>
<organism evidence="1 2">
    <name type="scientific">Xenorhabdus beddingii</name>
    <dbReference type="NCBI Taxonomy" id="40578"/>
    <lineage>
        <taxon>Bacteria</taxon>
        <taxon>Pseudomonadati</taxon>
        <taxon>Pseudomonadota</taxon>
        <taxon>Gammaproteobacteria</taxon>
        <taxon>Enterobacterales</taxon>
        <taxon>Morganellaceae</taxon>
        <taxon>Xenorhabdus</taxon>
    </lineage>
</organism>
<comment type="caution">
    <text evidence="1">The sequence shown here is derived from an EMBL/GenBank/DDBJ whole genome shotgun (WGS) entry which is preliminary data.</text>
</comment>
<evidence type="ECO:0000313" key="1">
    <source>
        <dbReference type="EMBL" id="OTA20133.1"/>
    </source>
</evidence>
<evidence type="ECO:0000313" key="2">
    <source>
        <dbReference type="Proteomes" id="UP000194204"/>
    </source>
</evidence>
<dbReference type="AlphaFoldDB" id="A0A1Y2SMF7"/>
<protein>
    <submittedName>
        <fullName evidence="1">Uncharacterized protein</fullName>
    </submittedName>
</protein>
<sequence length="56" mass="6355">MHKNNYRVSLCVILVNLLFLSVFSRPSNAVEMISYRASIPINESPLIEPSNAELTY</sequence>
<accession>A0A1Y2SMF7</accession>
<dbReference type="EMBL" id="MUBK01000012">
    <property type="protein sequence ID" value="OTA20133.1"/>
    <property type="molecule type" value="Genomic_DNA"/>
</dbReference>
<dbReference type="Proteomes" id="UP000194204">
    <property type="component" value="Unassembled WGS sequence"/>
</dbReference>
<name>A0A1Y2SMF7_9GAMM</name>